<evidence type="ECO:0000313" key="2">
    <source>
        <dbReference type="EMBL" id="ERH22578.1"/>
    </source>
</evidence>
<accession>U1RSE4</accession>
<sequence>MCLLGQMCAGRGSGGRGLLGTGNKLPEERPPPCKRLETRFDERTGRPIQTAEQVVDQRPM</sequence>
<evidence type="ECO:0000313" key="3">
    <source>
        <dbReference type="Proteomes" id="UP000016536"/>
    </source>
</evidence>
<dbReference type="AlphaFoldDB" id="U1RSE4"/>
<evidence type="ECO:0000256" key="1">
    <source>
        <dbReference type="SAM" id="MobiDB-lite"/>
    </source>
</evidence>
<dbReference type="HOGENOM" id="CLU_2930717_0_0_11"/>
<keyword evidence="3" id="KW-1185">Reference proteome</keyword>
<gene>
    <name evidence="2" type="ORF">HMPREF1979_02426</name>
</gene>
<comment type="caution">
    <text evidence="2">The sequence shown here is derived from an EMBL/GenBank/DDBJ whole genome shotgun (WGS) entry which is preliminary data.</text>
</comment>
<proteinExistence type="predicted"/>
<name>U1RSE4_9ACTO</name>
<feature type="region of interest" description="Disordered" evidence="1">
    <location>
        <begin position="13"/>
        <end position="33"/>
    </location>
</feature>
<protein>
    <submittedName>
        <fullName evidence="2">Uncharacterized protein</fullName>
    </submittedName>
</protein>
<dbReference type="Proteomes" id="UP000016536">
    <property type="component" value="Unassembled WGS sequence"/>
</dbReference>
<organism evidence="2 3">
    <name type="scientific">Actinomyces johnsonii F0542</name>
    <dbReference type="NCBI Taxonomy" id="1321818"/>
    <lineage>
        <taxon>Bacteria</taxon>
        <taxon>Bacillati</taxon>
        <taxon>Actinomycetota</taxon>
        <taxon>Actinomycetes</taxon>
        <taxon>Actinomycetales</taxon>
        <taxon>Actinomycetaceae</taxon>
        <taxon>Actinomyces</taxon>
    </lineage>
</organism>
<reference evidence="2 3" key="1">
    <citation type="submission" date="2013-08" db="EMBL/GenBank/DDBJ databases">
        <authorList>
            <person name="Weinstock G."/>
            <person name="Sodergren E."/>
            <person name="Wylie T."/>
            <person name="Fulton L."/>
            <person name="Fulton R."/>
            <person name="Fronick C."/>
            <person name="O'Laughlin M."/>
            <person name="Godfrey J."/>
            <person name="Miner T."/>
            <person name="Herter B."/>
            <person name="Appelbaum E."/>
            <person name="Cordes M."/>
            <person name="Lek S."/>
            <person name="Wollam A."/>
            <person name="Pepin K.H."/>
            <person name="Palsikar V.B."/>
            <person name="Mitreva M."/>
            <person name="Wilson R.K."/>
        </authorList>
    </citation>
    <scope>NUCLEOTIDE SEQUENCE [LARGE SCALE GENOMIC DNA]</scope>
    <source>
        <strain evidence="2 3">F0542</strain>
    </source>
</reference>
<dbReference type="EMBL" id="AWSE01000159">
    <property type="protein sequence ID" value="ERH22578.1"/>
    <property type="molecule type" value="Genomic_DNA"/>
</dbReference>